<organism evidence="2 3">
    <name type="scientific">Actinopolymorpha pittospori</name>
    <dbReference type="NCBI Taxonomy" id="648752"/>
    <lineage>
        <taxon>Bacteria</taxon>
        <taxon>Bacillati</taxon>
        <taxon>Actinomycetota</taxon>
        <taxon>Actinomycetes</taxon>
        <taxon>Propionibacteriales</taxon>
        <taxon>Actinopolymorphaceae</taxon>
        <taxon>Actinopolymorpha</taxon>
    </lineage>
</organism>
<protein>
    <recommendedName>
        <fullName evidence="1">Aminoglycoside phosphotransferase domain-containing protein</fullName>
    </recommendedName>
</protein>
<accession>A0A927N5P6</accession>
<proteinExistence type="predicted"/>
<dbReference type="Gene3D" id="3.90.1200.10">
    <property type="match status" value="1"/>
</dbReference>
<dbReference type="InterPro" id="IPR002575">
    <property type="entry name" value="Aminoglycoside_PTrfase"/>
</dbReference>
<dbReference type="Proteomes" id="UP000638648">
    <property type="component" value="Unassembled WGS sequence"/>
</dbReference>
<sequence>MARLGESLGVMHECAAPTFGKVALVDRGGRSRGGSCEEVVLRGAVDDLAEAASRGRWMAGAMDELDDVLHNLAAEVRPRSRYGLIHGELGPDHVLVDRQGEPVLIDIERSLIVEFELSLAVASL</sequence>
<evidence type="ECO:0000259" key="1">
    <source>
        <dbReference type="Pfam" id="PF01636"/>
    </source>
</evidence>
<gene>
    <name evidence="2" type="ORF">HEB94_009729</name>
</gene>
<dbReference type="InterPro" id="IPR011009">
    <property type="entry name" value="Kinase-like_dom_sf"/>
</dbReference>
<reference evidence="2" key="1">
    <citation type="submission" date="2020-10" db="EMBL/GenBank/DDBJ databases">
        <title>Sequencing the genomes of 1000 actinobacteria strains.</title>
        <authorList>
            <person name="Klenk H.-P."/>
        </authorList>
    </citation>
    <scope>NUCLEOTIDE SEQUENCE</scope>
    <source>
        <strain evidence="2">DSM 45354</strain>
    </source>
</reference>
<dbReference type="Pfam" id="PF01636">
    <property type="entry name" value="APH"/>
    <property type="match status" value="1"/>
</dbReference>
<dbReference type="SUPFAM" id="SSF56112">
    <property type="entry name" value="Protein kinase-like (PK-like)"/>
    <property type="match status" value="1"/>
</dbReference>
<feature type="domain" description="Aminoglycoside phosphotransferase" evidence="1">
    <location>
        <begin position="3"/>
        <end position="110"/>
    </location>
</feature>
<evidence type="ECO:0000313" key="3">
    <source>
        <dbReference type="Proteomes" id="UP000638648"/>
    </source>
</evidence>
<comment type="caution">
    <text evidence="2">The sequence shown here is derived from an EMBL/GenBank/DDBJ whole genome shotgun (WGS) entry which is preliminary data.</text>
</comment>
<keyword evidence="3" id="KW-1185">Reference proteome</keyword>
<evidence type="ECO:0000313" key="2">
    <source>
        <dbReference type="EMBL" id="MBE1612881.1"/>
    </source>
</evidence>
<name>A0A927N5P6_9ACTN</name>
<dbReference type="EMBL" id="JADBEM010000001">
    <property type="protein sequence ID" value="MBE1612881.1"/>
    <property type="molecule type" value="Genomic_DNA"/>
</dbReference>
<dbReference type="AlphaFoldDB" id="A0A927N5P6"/>